<gene>
    <name evidence="3" type="ORF">CLV34_2121</name>
</gene>
<organism evidence="3 4">
    <name type="scientific">Luteimicrobium subarcticum</name>
    <dbReference type="NCBI Taxonomy" id="620910"/>
    <lineage>
        <taxon>Bacteria</taxon>
        <taxon>Bacillati</taxon>
        <taxon>Actinomycetota</taxon>
        <taxon>Actinomycetes</taxon>
        <taxon>Micrococcales</taxon>
        <taxon>Luteimicrobium</taxon>
    </lineage>
</organism>
<feature type="compositionally biased region" description="Low complexity" evidence="1">
    <location>
        <begin position="142"/>
        <end position="161"/>
    </location>
</feature>
<sequence length="182" mass="19160">MTRWAIVEKAVLAAQVTTILASSYPRVDSRWWAVWVVVVATVVGYALLDHRARRGRPGRATAVRQLAANMAVSLVAMAALGVLVPGRANGVAVADALLFAYVVGLMTTLYDRWASAAWVRATPEPSREVRAPRAAGAHSAGTCSSSTRRNSTACSSSAAANSSTVRRSSRALCRALSMSSAS</sequence>
<dbReference type="EMBL" id="PGTZ01000008">
    <property type="protein sequence ID" value="PJI93547.1"/>
    <property type="molecule type" value="Genomic_DNA"/>
</dbReference>
<evidence type="ECO:0000313" key="4">
    <source>
        <dbReference type="Proteomes" id="UP000231586"/>
    </source>
</evidence>
<dbReference type="AlphaFoldDB" id="A0A2M8WRI1"/>
<keyword evidence="2" id="KW-1133">Transmembrane helix</keyword>
<keyword evidence="2" id="KW-0812">Transmembrane</keyword>
<keyword evidence="2" id="KW-0472">Membrane</keyword>
<dbReference type="Proteomes" id="UP000231586">
    <property type="component" value="Unassembled WGS sequence"/>
</dbReference>
<feature type="region of interest" description="Disordered" evidence="1">
    <location>
        <begin position="129"/>
        <end position="161"/>
    </location>
</feature>
<keyword evidence="4" id="KW-1185">Reference proteome</keyword>
<name>A0A2M8WRI1_9MICO</name>
<protein>
    <submittedName>
        <fullName evidence="3">Uncharacterized protein</fullName>
    </submittedName>
</protein>
<feature type="transmembrane region" description="Helical" evidence="2">
    <location>
        <begin position="68"/>
        <end position="85"/>
    </location>
</feature>
<accession>A0A2M8WRI1</accession>
<feature type="transmembrane region" description="Helical" evidence="2">
    <location>
        <begin position="31"/>
        <end position="48"/>
    </location>
</feature>
<evidence type="ECO:0000256" key="2">
    <source>
        <dbReference type="SAM" id="Phobius"/>
    </source>
</evidence>
<proteinExistence type="predicted"/>
<feature type="transmembrane region" description="Helical" evidence="2">
    <location>
        <begin position="91"/>
        <end position="110"/>
    </location>
</feature>
<reference evidence="3 4" key="1">
    <citation type="submission" date="2017-11" db="EMBL/GenBank/DDBJ databases">
        <title>Genomic Encyclopedia of Archaeal and Bacterial Type Strains, Phase II (KMG-II): From Individual Species to Whole Genera.</title>
        <authorList>
            <person name="Goeker M."/>
        </authorList>
    </citation>
    <scope>NUCLEOTIDE SEQUENCE [LARGE SCALE GENOMIC DNA]</scope>
    <source>
        <strain evidence="3 4">DSM 22413</strain>
    </source>
</reference>
<comment type="caution">
    <text evidence="3">The sequence shown here is derived from an EMBL/GenBank/DDBJ whole genome shotgun (WGS) entry which is preliminary data.</text>
</comment>
<evidence type="ECO:0000313" key="3">
    <source>
        <dbReference type="EMBL" id="PJI93547.1"/>
    </source>
</evidence>
<evidence type="ECO:0000256" key="1">
    <source>
        <dbReference type="SAM" id="MobiDB-lite"/>
    </source>
</evidence>